<dbReference type="AlphaFoldDB" id="A0A2K9H812"/>
<evidence type="ECO:0000313" key="1">
    <source>
        <dbReference type="EMBL" id="SNR79758.1"/>
    </source>
</evidence>
<dbReference type="Proteomes" id="UP000198427">
    <property type="component" value="Unassembled WGS sequence"/>
</dbReference>
<dbReference type="OrthoDB" id="1071155at2"/>
<accession>A0A2K9H812</accession>
<evidence type="ECO:0000313" key="2">
    <source>
        <dbReference type="Proteomes" id="UP000198427"/>
    </source>
</evidence>
<protein>
    <submittedName>
        <fullName evidence="1">Uncharacterized protein</fullName>
    </submittedName>
</protein>
<keyword evidence="2" id="KW-1185">Reference proteome</keyword>
<gene>
    <name evidence="1" type="ORF">SAMN06265364_11144</name>
</gene>
<comment type="caution">
    <text evidence="1">The sequence shown here is derived from an EMBL/GenBank/DDBJ whole genome shotgun (WGS) entry which is preliminary data.</text>
</comment>
<dbReference type="KEGG" id="pje:CRM71_03695"/>
<dbReference type="EMBL" id="FZNZ01000011">
    <property type="protein sequence ID" value="SNR79758.1"/>
    <property type="molecule type" value="Genomic_DNA"/>
</dbReference>
<dbReference type="RefSeq" id="WP_089366012.1">
    <property type="nucleotide sequence ID" value="NZ_FZNZ01000011.1"/>
</dbReference>
<reference evidence="1 2" key="1">
    <citation type="submission" date="2017-06" db="EMBL/GenBank/DDBJ databases">
        <authorList>
            <person name="Varghese N."/>
            <person name="Submissions S."/>
        </authorList>
    </citation>
    <scope>NUCLEOTIDE SEQUENCE [LARGE SCALE GENOMIC DNA]</scope>
    <source>
        <strain evidence="1 2">DSM 26989</strain>
    </source>
</reference>
<proteinExistence type="predicted"/>
<organism evidence="1 2">
    <name type="scientific">Prevotella jejuni</name>
    <dbReference type="NCBI Taxonomy" id="1177574"/>
    <lineage>
        <taxon>Bacteria</taxon>
        <taxon>Pseudomonadati</taxon>
        <taxon>Bacteroidota</taxon>
        <taxon>Bacteroidia</taxon>
        <taxon>Bacteroidales</taxon>
        <taxon>Prevotellaceae</taxon>
        <taxon>Prevotella</taxon>
    </lineage>
</organism>
<name>A0A2K9H812_9BACT</name>
<sequence length="137" mass="16055">MVVNKMEYKQVCRYLLLMISGCIIYLFYSIIVVYYDTQAIKSGPIKSYKIVSEHSGAINITSYIIVRYMGKEYTVTVSRKDINEGNLNKILYHNKWNDTLFYDEKEDIYVRLGILSLGLLSVLCMRSYMKGYHESKE</sequence>